<reference evidence="1 2" key="1">
    <citation type="submission" date="2015-03" db="EMBL/GenBank/DDBJ databases">
        <authorList>
            <consortium name="Pathogen Informatics"/>
            <person name="Murphy D."/>
        </authorList>
    </citation>
    <scope>NUCLEOTIDE SEQUENCE [LARGE SCALE GENOMIC DNA]</scope>
    <source>
        <strain evidence="1 2">PAP036</strain>
    </source>
</reference>
<organism evidence="1 2">
    <name type="scientific">Mycobacteroides abscessus</name>
    <dbReference type="NCBI Taxonomy" id="36809"/>
    <lineage>
        <taxon>Bacteria</taxon>
        <taxon>Bacillati</taxon>
        <taxon>Actinomycetota</taxon>
        <taxon>Actinomycetes</taxon>
        <taxon>Mycobacteriales</taxon>
        <taxon>Mycobacteriaceae</taxon>
        <taxon>Mycobacteroides</taxon>
    </lineage>
</organism>
<dbReference type="Proteomes" id="UP000038487">
    <property type="component" value="Unassembled WGS sequence"/>
</dbReference>
<sequence length="61" mass="6652">MSRTKRRFKNGSGTPTCHGIVCHCLCHEVCYGGHDDPDCASRKGKPLDVLVPMVNGEPVLK</sequence>
<evidence type="ECO:0000313" key="2">
    <source>
        <dbReference type="Proteomes" id="UP000038487"/>
    </source>
</evidence>
<gene>
    <name evidence="1" type="ORF">ERS075527_01182</name>
</gene>
<dbReference type="EMBL" id="CSUW01000002">
    <property type="protein sequence ID" value="CPT12383.1"/>
    <property type="molecule type" value="Genomic_DNA"/>
</dbReference>
<dbReference type="AlphaFoldDB" id="A0AB33SYG1"/>
<name>A0AB33SYG1_9MYCO</name>
<proteinExistence type="predicted"/>
<evidence type="ECO:0008006" key="3">
    <source>
        <dbReference type="Google" id="ProtNLM"/>
    </source>
</evidence>
<protein>
    <recommendedName>
        <fullName evidence="3">Bacteriophage protein</fullName>
    </recommendedName>
</protein>
<comment type="caution">
    <text evidence="1">The sequence shown here is derived from an EMBL/GenBank/DDBJ whole genome shotgun (WGS) entry which is preliminary data.</text>
</comment>
<accession>A0AB33SYG1</accession>
<evidence type="ECO:0000313" key="1">
    <source>
        <dbReference type="EMBL" id="CPT12383.1"/>
    </source>
</evidence>